<dbReference type="GO" id="GO:0006506">
    <property type="term" value="P:GPI anchor biosynthetic process"/>
    <property type="evidence" value="ECO:0007669"/>
    <property type="project" value="UniProtKB-KW"/>
</dbReference>
<dbReference type="Proteomes" id="UP001152747">
    <property type="component" value="Unassembled WGS sequence"/>
</dbReference>
<dbReference type="PANTHER" id="PTHR12982">
    <property type="entry name" value="PHOSPHATIDYLINOSITOL GLYCAN, CLASS C"/>
    <property type="match status" value="1"/>
</dbReference>
<dbReference type="PIRSF" id="PIRSF016104">
    <property type="entry name" value="GPI2"/>
    <property type="match status" value="1"/>
</dbReference>
<comment type="similarity">
    <text evidence="3">Belongs to the PIGC family.</text>
</comment>
<comment type="caution">
    <text evidence="9">The sequence shown here is derived from an EMBL/GenBank/DDBJ whole genome shotgun (WGS) entry which is preliminary data.</text>
</comment>
<dbReference type="Pfam" id="PF06432">
    <property type="entry name" value="GPI2"/>
    <property type="match status" value="1"/>
</dbReference>
<comment type="pathway">
    <text evidence="2">Glycolipid biosynthesis; glycosylphosphatidylinositol-anchor biosynthesis.</text>
</comment>
<evidence type="ECO:0000313" key="9">
    <source>
        <dbReference type="EMBL" id="CAI5448325.1"/>
    </source>
</evidence>
<dbReference type="InterPro" id="IPR009450">
    <property type="entry name" value="Plno_GlcNAc_GPI2"/>
</dbReference>
<keyword evidence="5 8" id="KW-0812">Transmembrane</keyword>
<keyword evidence="7 8" id="KW-0472">Membrane</keyword>
<comment type="subcellular location">
    <subcellularLocation>
        <location evidence="1">Membrane</location>
        <topology evidence="1">Multi-pass membrane protein</topology>
    </subcellularLocation>
</comment>
<dbReference type="EMBL" id="CANHGI010000004">
    <property type="protein sequence ID" value="CAI5448325.1"/>
    <property type="molecule type" value="Genomic_DNA"/>
</dbReference>
<evidence type="ECO:0000256" key="2">
    <source>
        <dbReference type="ARBA" id="ARBA00004687"/>
    </source>
</evidence>
<feature type="transmembrane region" description="Helical" evidence="8">
    <location>
        <begin position="238"/>
        <end position="256"/>
    </location>
</feature>
<proteinExistence type="inferred from homology"/>
<organism evidence="9 10">
    <name type="scientific">Caenorhabditis angaria</name>
    <dbReference type="NCBI Taxonomy" id="860376"/>
    <lineage>
        <taxon>Eukaryota</taxon>
        <taxon>Metazoa</taxon>
        <taxon>Ecdysozoa</taxon>
        <taxon>Nematoda</taxon>
        <taxon>Chromadorea</taxon>
        <taxon>Rhabditida</taxon>
        <taxon>Rhabditina</taxon>
        <taxon>Rhabditomorpha</taxon>
        <taxon>Rhabditoidea</taxon>
        <taxon>Rhabditidae</taxon>
        <taxon>Peloderinae</taxon>
        <taxon>Caenorhabditis</taxon>
    </lineage>
</organism>
<evidence type="ECO:0000256" key="6">
    <source>
        <dbReference type="ARBA" id="ARBA00022989"/>
    </source>
</evidence>
<accession>A0A9P1IMF2</accession>
<dbReference type="OrthoDB" id="196709at2759"/>
<evidence type="ECO:0000256" key="4">
    <source>
        <dbReference type="ARBA" id="ARBA00022502"/>
    </source>
</evidence>
<evidence type="ECO:0000256" key="1">
    <source>
        <dbReference type="ARBA" id="ARBA00004141"/>
    </source>
</evidence>
<keyword evidence="10" id="KW-1185">Reference proteome</keyword>
<evidence type="ECO:0000256" key="8">
    <source>
        <dbReference type="SAM" id="Phobius"/>
    </source>
</evidence>
<dbReference type="PANTHER" id="PTHR12982:SF0">
    <property type="entry name" value="PHOSPHATIDYLINOSITOL N-ACETYLGLUCOSAMINYLTRANSFERASE SUBUNIT C"/>
    <property type="match status" value="1"/>
</dbReference>
<protein>
    <submittedName>
        <fullName evidence="9">Uncharacterized protein</fullName>
    </submittedName>
</protein>
<gene>
    <name evidence="9" type="ORF">CAMP_LOCUS10962</name>
</gene>
<evidence type="ECO:0000256" key="5">
    <source>
        <dbReference type="ARBA" id="ARBA00022692"/>
    </source>
</evidence>
<dbReference type="AlphaFoldDB" id="A0A9P1IMF2"/>
<feature type="transmembrane region" description="Helical" evidence="8">
    <location>
        <begin position="47"/>
        <end position="67"/>
    </location>
</feature>
<feature type="transmembrane region" description="Helical" evidence="8">
    <location>
        <begin position="109"/>
        <end position="128"/>
    </location>
</feature>
<keyword evidence="6 8" id="KW-1133">Transmembrane helix</keyword>
<feature type="transmembrane region" description="Helical" evidence="8">
    <location>
        <begin position="183"/>
        <end position="204"/>
    </location>
</feature>
<evidence type="ECO:0000256" key="3">
    <source>
        <dbReference type="ARBA" id="ARBA00008321"/>
    </source>
</evidence>
<evidence type="ECO:0000313" key="10">
    <source>
        <dbReference type="Proteomes" id="UP001152747"/>
    </source>
</evidence>
<dbReference type="GO" id="GO:0000506">
    <property type="term" value="C:glycosylphosphatidylinositol-N-acetylglucosaminyltransferase (GPI-GnT) complex"/>
    <property type="evidence" value="ECO:0007669"/>
    <property type="project" value="TreeGrafter"/>
</dbReference>
<feature type="transmembrane region" description="Helical" evidence="8">
    <location>
        <begin position="159"/>
        <end position="177"/>
    </location>
</feature>
<keyword evidence="4" id="KW-0337">GPI-anchor biosynthesis</keyword>
<sequence>MAWQKILYRRQNEYADNYSGGDEQFLSELRKNQSVVRYEYWEAVRGTIILMCHFDVISLYFALFFNILHKNWPSQILDAVFLCVIIAYIFFCQILALKQLDKKNHGRTLVTLILFGYAFTPVIRTLTTSISTDTIYAVSIISAIISTIFHDYGVKGPIVSYPISMSSGLCSAIFLLSRLENNWQAFSLLVIAFALHSYASEFRLQMFAKFPQTSQLISLIFAGFSTFFMCQFSTELAIFWTFLHIFVVFICPWILVRKQSAKCTIHGPWDEAVPLKSM</sequence>
<reference evidence="9" key="1">
    <citation type="submission" date="2022-11" db="EMBL/GenBank/DDBJ databases">
        <authorList>
            <person name="Kikuchi T."/>
        </authorList>
    </citation>
    <scope>NUCLEOTIDE SEQUENCE</scope>
    <source>
        <strain evidence="9">PS1010</strain>
    </source>
</reference>
<evidence type="ECO:0000256" key="7">
    <source>
        <dbReference type="ARBA" id="ARBA00023136"/>
    </source>
</evidence>
<name>A0A9P1IMF2_9PELO</name>
<feature type="transmembrane region" description="Helical" evidence="8">
    <location>
        <begin position="79"/>
        <end position="97"/>
    </location>
</feature>